<accession>A0ABW5D731</accession>
<dbReference type="EMBL" id="JBHUIT010000017">
    <property type="protein sequence ID" value="MFD2256868.1"/>
    <property type="molecule type" value="Genomic_DNA"/>
</dbReference>
<name>A0ABW5D731_9BACT</name>
<evidence type="ECO:0000313" key="3">
    <source>
        <dbReference type="Proteomes" id="UP001597375"/>
    </source>
</evidence>
<feature type="compositionally biased region" description="Basic and acidic residues" evidence="1">
    <location>
        <begin position="1"/>
        <end position="10"/>
    </location>
</feature>
<feature type="region of interest" description="Disordered" evidence="1">
    <location>
        <begin position="1"/>
        <end position="43"/>
    </location>
</feature>
<evidence type="ECO:0000313" key="2">
    <source>
        <dbReference type="EMBL" id="MFD2256868.1"/>
    </source>
</evidence>
<dbReference type="Proteomes" id="UP001597375">
    <property type="component" value="Unassembled WGS sequence"/>
</dbReference>
<organism evidence="2 3">
    <name type="scientific">Luteolibacter algae</name>
    <dbReference type="NCBI Taxonomy" id="454151"/>
    <lineage>
        <taxon>Bacteria</taxon>
        <taxon>Pseudomonadati</taxon>
        <taxon>Verrucomicrobiota</taxon>
        <taxon>Verrucomicrobiia</taxon>
        <taxon>Verrucomicrobiales</taxon>
        <taxon>Verrucomicrobiaceae</taxon>
        <taxon>Luteolibacter</taxon>
    </lineage>
</organism>
<reference evidence="3" key="1">
    <citation type="journal article" date="2019" name="Int. J. Syst. Evol. Microbiol.">
        <title>The Global Catalogue of Microorganisms (GCM) 10K type strain sequencing project: providing services to taxonomists for standard genome sequencing and annotation.</title>
        <authorList>
            <consortium name="The Broad Institute Genomics Platform"/>
            <consortium name="The Broad Institute Genome Sequencing Center for Infectious Disease"/>
            <person name="Wu L."/>
            <person name="Ma J."/>
        </authorList>
    </citation>
    <scope>NUCLEOTIDE SEQUENCE [LARGE SCALE GENOMIC DNA]</scope>
    <source>
        <strain evidence="3">CGMCC 4.7106</strain>
    </source>
</reference>
<keyword evidence="3" id="KW-1185">Reference proteome</keyword>
<dbReference type="RefSeq" id="WP_386820157.1">
    <property type="nucleotide sequence ID" value="NZ_JBHUIT010000017.1"/>
</dbReference>
<evidence type="ECO:0000256" key="1">
    <source>
        <dbReference type="SAM" id="MobiDB-lite"/>
    </source>
</evidence>
<gene>
    <name evidence="2" type="ORF">ACFSSA_09285</name>
</gene>
<comment type="caution">
    <text evidence="2">The sequence shown here is derived from an EMBL/GenBank/DDBJ whole genome shotgun (WGS) entry which is preliminary data.</text>
</comment>
<protein>
    <submittedName>
        <fullName evidence="2">Uncharacterized protein</fullName>
    </submittedName>
</protein>
<sequence>MIRSEPHEYAAGRSSSWMGATEEGESITGHDLRGGVGEGFGEASPVEWGRAHEVGRGESHFPIEARQYFSLTKSVTW</sequence>
<proteinExistence type="predicted"/>